<dbReference type="Gene3D" id="2.40.128.20">
    <property type="match status" value="1"/>
</dbReference>
<evidence type="ECO:0000256" key="1">
    <source>
        <dbReference type="SAM" id="SignalP"/>
    </source>
</evidence>
<comment type="caution">
    <text evidence="2">The sequence shown here is derived from an EMBL/GenBank/DDBJ whole genome shotgun (WGS) entry which is preliminary data.</text>
</comment>
<evidence type="ECO:0000313" key="3">
    <source>
        <dbReference type="Proteomes" id="UP000192247"/>
    </source>
</evidence>
<dbReference type="InParanoid" id="A0A1V9XVQ5"/>
<dbReference type="SUPFAM" id="SSF50814">
    <property type="entry name" value="Lipocalins"/>
    <property type="match status" value="1"/>
</dbReference>
<dbReference type="EMBL" id="MNPL01003458">
    <property type="protein sequence ID" value="OQR77493.1"/>
    <property type="molecule type" value="Genomic_DNA"/>
</dbReference>
<organism evidence="2 3">
    <name type="scientific">Tropilaelaps mercedesae</name>
    <dbReference type="NCBI Taxonomy" id="418985"/>
    <lineage>
        <taxon>Eukaryota</taxon>
        <taxon>Metazoa</taxon>
        <taxon>Ecdysozoa</taxon>
        <taxon>Arthropoda</taxon>
        <taxon>Chelicerata</taxon>
        <taxon>Arachnida</taxon>
        <taxon>Acari</taxon>
        <taxon>Parasitiformes</taxon>
        <taxon>Mesostigmata</taxon>
        <taxon>Gamasina</taxon>
        <taxon>Dermanyssoidea</taxon>
        <taxon>Laelapidae</taxon>
        <taxon>Tropilaelaps</taxon>
    </lineage>
</organism>
<dbReference type="OrthoDB" id="565904at2759"/>
<gene>
    <name evidence="2" type="ORF">BIW11_07062</name>
</gene>
<name>A0A1V9XVQ5_9ACAR</name>
<protein>
    <recommendedName>
        <fullName evidence="4">Lipocalin/cytosolic fatty-acid binding domain-containing protein</fullName>
    </recommendedName>
</protein>
<evidence type="ECO:0000313" key="2">
    <source>
        <dbReference type="EMBL" id="OQR77493.1"/>
    </source>
</evidence>
<keyword evidence="3" id="KW-1185">Reference proteome</keyword>
<feature type="chain" id="PRO_5012709426" description="Lipocalin/cytosolic fatty-acid binding domain-containing protein" evidence="1">
    <location>
        <begin position="26"/>
        <end position="178"/>
    </location>
</feature>
<proteinExistence type="predicted"/>
<accession>A0A1V9XVQ5</accession>
<dbReference type="AlphaFoldDB" id="A0A1V9XVQ5"/>
<dbReference type="Proteomes" id="UP000192247">
    <property type="component" value="Unassembled WGS sequence"/>
</dbReference>
<dbReference type="InterPro" id="IPR012674">
    <property type="entry name" value="Calycin"/>
</dbReference>
<feature type="signal peptide" evidence="1">
    <location>
        <begin position="1"/>
        <end position="25"/>
    </location>
</feature>
<reference evidence="2 3" key="1">
    <citation type="journal article" date="2017" name="Gigascience">
        <title>Draft genome of the honey bee ectoparasitic mite, Tropilaelaps mercedesae, is shaped by the parasitic life history.</title>
        <authorList>
            <person name="Dong X."/>
            <person name="Armstrong S.D."/>
            <person name="Xia D."/>
            <person name="Makepeace B.L."/>
            <person name="Darby A.C."/>
            <person name="Kadowaki T."/>
        </authorList>
    </citation>
    <scope>NUCLEOTIDE SEQUENCE [LARGE SCALE GENOMIC DNA]</scope>
    <source>
        <strain evidence="2">Wuxi-XJTLU</strain>
    </source>
</reference>
<sequence length="178" mass="19956">MSMMPIGAFALLLVASFGVLQLIRAEEVILMEPFDPLKMLGTWYVWKRNVHLTDQTSNARCLRVAIEHDGSSGDIYKMVVKWLDPNNGNLDVSLFVVDDRSHPARFFFKSDEHKIALSVLGTDYDNWAVAHGMLGLKDSYFVATRKLPLEGAALGDIENVLNKNQVSKDFVIIDHSSC</sequence>
<evidence type="ECO:0008006" key="4">
    <source>
        <dbReference type="Google" id="ProtNLM"/>
    </source>
</evidence>
<keyword evidence="1" id="KW-0732">Signal</keyword>